<dbReference type="AlphaFoldDB" id="A0AAD1H2V9"/>
<dbReference type="Proteomes" id="UP000464624">
    <property type="component" value="Chromosome"/>
</dbReference>
<feature type="domain" description="HipA-like C-terminal" evidence="3">
    <location>
        <begin position="42"/>
        <end position="156"/>
    </location>
</feature>
<evidence type="ECO:0000256" key="1">
    <source>
        <dbReference type="ARBA" id="ARBA00022679"/>
    </source>
</evidence>
<evidence type="ECO:0000259" key="3">
    <source>
        <dbReference type="Pfam" id="PF07804"/>
    </source>
</evidence>
<dbReference type="RefSeq" id="WP_232061635.1">
    <property type="nucleotide sequence ID" value="NZ_AP022314.1"/>
</dbReference>
<evidence type="ECO:0000313" key="4">
    <source>
        <dbReference type="EMBL" id="BBU23718.1"/>
    </source>
</evidence>
<organism evidence="4 5">
    <name type="scientific">Mycobacterium xenopi</name>
    <dbReference type="NCBI Taxonomy" id="1789"/>
    <lineage>
        <taxon>Bacteria</taxon>
        <taxon>Bacillati</taxon>
        <taxon>Actinomycetota</taxon>
        <taxon>Actinomycetes</taxon>
        <taxon>Mycobacteriales</taxon>
        <taxon>Mycobacteriaceae</taxon>
        <taxon>Mycobacterium</taxon>
    </lineage>
</organism>
<dbReference type="EMBL" id="AP022314">
    <property type="protein sequence ID" value="BBU23718.1"/>
    <property type="molecule type" value="Genomic_DNA"/>
</dbReference>
<reference evidence="4 5" key="1">
    <citation type="submission" date="2019-12" db="EMBL/GenBank/DDBJ databases">
        <title>Complete genome sequence of Mycolicibacterium xenopi str. JCM15661T.</title>
        <authorList>
            <person name="Yoshida M."/>
            <person name="Fukano H."/>
            <person name="Asakura T."/>
            <person name="Hoshino Y."/>
        </authorList>
    </citation>
    <scope>NUCLEOTIDE SEQUENCE [LARGE SCALE GENOMIC DNA]</scope>
    <source>
        <strain evidence="4 5">JCM 15661T</strain>
    </source>
</reference>
<sequence>MSAWCPPALIVFGAADVRPECDTDFRAVLNKLVDSVDADPVGLAGVQPKVSTATISAPTQTRSELAIVKLNPAQYPLSVENEHFSTSMGAACGLRVAAMCLLRDADGRSALLVNLFDRDGLRRIAQEDACQLADIYPASKYRIKSRDRYRHLVRGMCPRRRILGGARTGIAQNPCVLLDYRQWRPAREESFDLQPRRRLAA</sequence>
<name>A0AAD1H2V9_MYCXE</name>
<dbReference type="Pfam" id="PF07804">
    <property type="entry name" value="HipA_C"/>
    <property type="match status" value="1"/>
</dbReference>
<keyword evidence="2" id="KW-0418">Kinase</keyword>
<accession>A0AAD1H2V9</accession>
<evidence type="ECO:0000256" key="2">
    <source>
        <dbReference type="ARBA" id="ARBA00022777"/>
    </source>
</evidence>
<gene>
    <name evidence="4" type="ORF">MYXE_35080</name>
</gene>
<evidence type="ECO:0000313" key="5">
    <source>
        <dbReference type="Proteomes" id="UP000464624"/>
    </source>
</evidence>
<keyword evidence="1" id="KW-0808">Transferase</keyword>
<dbReference type="GO" id="GO:0016301">
    <property type="term" value="F:kinase activity"/>
    <property type="evidence" value="ECO:0007669"/>
    <property type="project" value="UniProtKB-KW"/>
</dbReference>
<proteinExistence type="predicted"/>
<protein>
    <recommendedName>
        <fullName evidence="3">HipA-like C-terminal domain-containing protein</fullName>
    </recommendedName>
</protein>
<dbReference type="KEGG" id="mxe:MYXE_35080"/>
<dbReference type="InterPro" id="IPR012893">
    <property type="entry name" value="HipA-like_C"/>
</dbReference>